<sequence>MIDSSSKYFEQKFSSFDFNDIKIDSTYTKSKFSYEFGDYGLDVLNVGLKKHSQDSDFQFLGFKKSFFGNYSEFANSDSGPLSLLYKSDYSKHFKNHFLIVSVGYFQTSSSFLFDNLEDNSNNKEFSDFLSFTLIDRFEKGLWNYAFEFNHITKHDKLFLLEELLDNDIDIDRNILKINANNDKNVSINLSLDNKFYFDLRSRQTIHDALQAYSQNSLHLVSSNSFKSSEIKYGFDYFTGSSPYKSDGSYGSENEEVLPNFYYELNHNFGNQTYSLSMDIMNKPTTFLFDNPDYQGIETWNSVNLHYNLYSGFILKTNLKWTEVSNLTAYNKADNSFTTLSDDLLSLKTKFGISFNNHNLNLAYYHNFYDSVISSNRSDILDINYGFKTSFVNERLGVNGKISLIYLSKNNSDFSFDYFRNIPSVGNSFINDENYSVGLNLDISIGDVILTFRANNLLHRLPVNGDYSIERHELFNPINSLMSFGILWEFDD</sequence>
<dbReference type="AlphaFoldDB" id="A0A381NPC2"/>
<evidence type="ECO:0000313" key="1">
    <source>
        <dbReference type="EMBL" id="SUZ55698.1"/>
    </source>
</evidence>
<organism evidence="1">
    <name type="scientific">marine metagenome</name>
    <dbReference type="NCBI Taxonomy" id="408172"/>
    <lineage>
        <taxon>unclassified sequences</taxon>
        <taxon>metagenomes</taxon>
        <taxon>ecological metagenomes</taxon>
    </lineage>
</organism>
<dbReference type="EMBL" id="UINC01000455">
    <property type="protein sequence ID" value="SUZ55698.1"/>
    <property type="molecule type" value="Genomic_DNA"/>
</dbReference>
<proteinExistence type="predicted"/>
<name>A0A381NPC2_9ZZZZ</name>
<protein>
    <recommendedName>
        <fullName evidence="2">TonB-dependent receptor-like beta-barrel domain-containing protein</fullName>
    </recommendedName>
</protein>
<accession>A0A381NPC2</accession>
<reference evidence="1" key="1">
    <citation type="submission" date="2018-05" db="EMBL/GenBank/DDBJ databases">
        <authorList>
            <person name="Lanie J.A."/>
            <person name="Ng W.-L."/>
            <person name="Kazmierczak K.M."/>
            <person name="Andrzejewski T.M."/>
            <person name="Davidsen T.M."/>
            <person name="Wayne K.J."/>
            <person name="Tettelin H."/>
            <person name="Glass J.I."/>
            <person name="Rusch D."/>
            <person name="Podicherti R."/>
            <person name="Tsui H.-C.T."/>
            <person name="Winkler M.E."/>
        </authorList>
    </citation>
    <scope>NUCLEOTIDE SEQUENCE</scope>
</reference>
<gene>
    <name evidence="1" type="ORF">METZ01_LOCUS8552</name>
</gene>
<evidence type="ECO:0008006" key="2">
    <source>
        <dbReference type="Google" id="ProtNLM"/>
    </source>
</evidence>